<comment type="caution">
    <text evidence="1">The sequence shown here is derived from an EMBL/GenBank/DDBJ whole genome shotgun (WGS) entry which is preliminary data.</text>
</comment>
<feature type="non-terminal residue" evidence="1">
    <location>
        <position position="163"/>
    </location>
</feature>
<accession>A0A813DP92</accession>
<sequence>SVWSSDDRDDDLGYAHEVWRLEDLFHQRQRELFDRLISAAWAVDRALWNNILEFVFPEIEYIEYDVKKLGRPGAISRHTDNDSLVTMVVLLSDPSQFVGGVNCFEGGPTREVPLKAGDAVFFYGHLCHHWITPVTAGHRAILQMELRNRYEEPPRRILRGRGQ</sequence>
<keyword evidence="2" id="KW-1185">Reference proteome</keyword>
<evidence type="ECO:0008006" key="3">
    <source>
        <dbReference type="Google" id="ProtNLM"/>
    </source>
</evidence>
<dbReference type="EMBL" id="CAJNNV010003845">
    <property type="protein sequence ID" value="CAE8589714.1"/>
    <property type="molecule type" value="Genomic_DNA"/>
</dbReference>
<reference evidence="1" key="1">
    <citation type="submission" date="2021-02" db="EMBL/GenBank/DDBJ databases">
        <authorList>
            <person name="Dougan E. K."/>
            <person name="Rhodes N."/>
            <person name="Thang M."/>
            <person name="Chan C."/>
        </authorList>
    </citation>
    <scope>NUCLEOTIDE SEQUENCE</scope>
</reference>
<evidence type="ECO:0000313" key="1">
    <source>
        <dbReference type="EMBL" id="CAE8589714.1"/>
    </source>
</evidence>
<organism evidence="1 2">
    <name type="scientific">Polarella glacialis</name>
    <name type="common">Dinoflagellate</name>
    <dbReference type="NCBI Taxonomy" id="89957"/>
    <lineage>
        <taxon>Eukaryota</taxon>
        <taxon>Sar</taxon>
        <taxon>Alveolata</taxon>
        <taxon>Dinophyceae</taxon>
        <taxon>Suessiales</taxon>
        <taxon>Suessiaceae</taxon>
        <taxon>Polarella</taxon>
    </lineage>
</organism>
<dbReference type="Gene3D" id="2.60.120.620">
    <property type="entry name" value="q2cbj1_9rhob like domain"/>
    <property type="match status" value="1"/>
</dbReference>
<dbReference type="AlphaFoldDB" id="A0A813DP92"/>
<gene>
    <name evidence="1" type="ORF">PGLA1383_LOCUS8458</name>
</gene>
<dbReference type="Proteomes" id="UP000654075">
    <property type="component" value="Unassembled WGS sequence"/>
</dbReference>
<protein>
    <recommendedName>
        <fullName evidence="3">Fe2OG dioxygenase domain-containing protein</fullName>
    </recommendedName>
</protein>
<name>A0A813DP92_POLGL</name>
<evidence type="ECO:0000313" key="2">
    <source>
        <dbReference type="Proteomes" id="UP000654075"/>
    </source>
</evidence>
<proteinExistence type="predicted"/>
<dbReference type="OrthoDB" id="420684at2759"/>